<dbReference type="InterPro" id="IPR041469">
    <property type="entry name" value="Subtilisin-like_FN3"/>
</dbReference>
<feature type="domain" description="Subtilisin-like protease fibronectin type-III" evidence="13">
    <location>
        <begin position="663"/>
        <end position="769"/>
    </location>
</feature>
<evidence type="ECO:0000256" key="3">
    <source>
        <dbReference type="ARBA" id="ARBA00022729"/>
    </source>
</evidence>
<dbReference type="InterPro" id="IPR015500">
    <property type="entry name" value="Peptidase_S8_subtilisin-rel"/>
</dbReference>
<dbReference type="EMBL" id="LR862130">
    <property type="protein sequence ID" value="CAD1829793.1"/>
    <property type="molecule type" value="Genomic_DNA"/>
</dbReference>
<dbReference type="PROSITE" id="PS51892">
    <property type="entry name" value="SUBTILASE"/>
    <property type="match status" value="1"/>
</dbReference>
<dbReference type="AlphaFoldDB" id="A0A6V7PGD2"/>
<evidence type="ECO:0000259" key="12">
    <source>
        <dbReference type="Pfam" id="PF05922"/>
    </source>
</evidence>
<evidence type="ECO:0000256" key="9">
    <source>
        <dbReference type="SAM" id="SignalP"/>
    </source>
</evidence>
<accession>A0A6V7PGD2</accession>
<keyword evidence="3 9" id="KW-0732">Signal</keyword>
<dbReference type="PROSITE" id="PS00138">
    <property type="entry name" value="SUBTILASE_SER"/>
    <property type="match status" value="1"/>
</dbReference>
<sequence>MAPSTFLLLLLLLTSTINTLSRASPRSVYIIQVNNELKPSAFPNVDSWYSSTLSSLLLTTKQDEEEAEEEEDNYGVGMGILHTYHTVFHGFSASLTPAQAAALRRTPAVLAVFPTASAAPTPPAPRNSSASSPRILAVPTLSSPQLTPAPEPSSPCSTPAFAPTTAASPPRGSPAAQPLLGARFFPAGFLAASKRRSANATNSDVLSPWDSDGHGTHTASTAAGAVVSGASLFGFAAGEASGVAPRARVAAYKVCWSPGCFDSDILAAIDRAVDDGADVVSLSVGASPAPYHLDPIAVGAFAAAARHGVFVAASAGNDGPGEMTATNVAPWIATVGAGTIDRRFPADVVLGDGARFPGASLYAGERVPRDRWFQLVYAGNVSTAVSRSTAPFCAWGSLDPALTRGRVVLCERGGVRRVEKGLAVKAAGGAGAIIANQFFDGEGVVPDAHLIPAVAVGYSAGNAVHAYVRSATAPRVRLVFGGTQVGVRPAPVVAAFSGRGPSAQSPYLIKPDLIAPGVGILAGWAADVGPTNLPADARRTEFNIMSGTSMACPHASGVAALLKAAHPDWSPAAVRSAMMTTAYVTDNLGHDLVDESSGNRSTEWAHGAGHMDPEKAVEPSLVYNTTADDFLNFLCASNYTEIDIRAITRTFVKCSNNTSMPWDLNYPSILVMIEQSAAAAAGGRLEAVVRRRLTSVVKGRGEYRVSIREPAGVAVAVEPAKLVFDGEGRELEFRIRVSADAVKLSPGSARTEFGSITWSDGKRRVRSPIGFTWQQPY</sequence>
<reference evidence="14" key="1">
    <citation type="submission" date="2020-07" db="EMBL/GenBank/DDBJ databases">
        <authorList>
            <person name="Lin J."/>
        </authorList>
    </citation>
    <scope>NUCLEOTIDE SEQUENCE</scope>
</reference>
<dbReference type="InterPro" id="IPR037045">
    <property type="entry name" value="S8pro/Inhibitor_I9_sf"/>
</dbReference>
<gene>
    <name evidence="14" type="ORF">CB5_LOCUS13004</name>
</gene>
<keyword evidence="6" id="KW-0325">Glycoprotein</keyword>
<dbReference type="InterPro" id="IPR036852">
    <property type="entry name" value="Peptidase_S8/S53_dom_sf"/>
</dbReference>
<dbReference type="InterPro" id="IPR010259">
    <property type="entry name" value="S8pro/Inhibitor_I9"/>
</dbReference>
<dbReference type="InterPro" id="IPR023828">
    <property type="entry name" value="Peptidase_S8_Ser-AS"/>
</dbReference>
<evidence type="ECO:0000256" key="6">
    <source>
        <dbReference type="ARBA" id="ARBA00023180"/>
    </source>
</evidence>
<dbReference type="GO" id="GO:0004252">
    <property type="term" value="F:serine-type endopeptidase activity"/>
    <property type="evidence" value="ECO:0007669"/>
    <property type="project" value="InterPro"/>
</dbReference>
<dbReference type="Gene3D" id="3.30.70.80">
    <property type="entry name" value="Peptidase S8 propeptide/proteinase inhibitor I9"/>
    <property type="match status" value="1"/>
</dbReference>
<feature type="compositionally biased region" description="Low complexity" evidence="8">
    <location>
        <begin position="154"/>
        <end position="170"/>
    </location>
</feature>
<feature type="domain" description="Peptidase S8/S53" evidence="10">
    <location>
        <begin position="209"/>
        <end position="598"/>
    </location>
</feature>
<evidence type="ECO:0000313" key="14">
    <source>
        <dbReference type="EMBL" id="CAD1829793.1"/>
    </source>
</evidence>
<keyword evidence="5" id="KW-0720">Serine protease</keyword>
<feature type="region of interest" description="Disordered" evidence="8">
    <location>
        <begin position="142"/>
        <end position="174"/>
    </location>
</feature>
<dbReference type="PANTHER" id="PTHR10795">
    <property type="entry name" value="PROPROTEIN CONVERTASE SUBTILISIN/KEXIN"/>
    <property type="match status" value="1"/>
</dbReference>
<dbReference type="InterPro" id="IPR046450">
    <property type="entry name" value="PA_dom_sf"/>
</dbReference>
<dbReference type="SUPFAM" id="SSF52743">
    <property type="entry name" value="Subtilisin-like"/>
    <property type="match status" value="1"/>
</dbReference>
<dbReference type="GO" id="GO:0006508">
    <property type="term" value="P:proteolysis"/>
    <property type="evidence" value="ECO:0007669"/>
    <property type="project" value="UniProtKB-KW"/>
</dbReference>
<dbReference type="InterPro" id="IPR045051">
    <property type="entry name" value="SBT"/>
</dbReference>
<dbReference type="FunFam" id="3.50.30.30:FF:000005">
    <property type="entry name" value="subtilisin-like protease SBT1.5"/>
    <property type="match status" value="1"/>
</dbReference>
<dbReference type="Gene3D" id="3.50.30.30">
    <property type="match status" value="1"/>
</dbReference>
<evidence type="ECO:0000259" key="11">
    <source>
        <dbReference type="Pfam" id="PF02225"/>
    </source>
</evidence>
<dbReference type="Pfam" id="PF00082">
    <property type="entry name" value="Peptidase_S8"/>
    <property type="match status" value="1"/>
</dbReference>
<feature type="signal peptide" evidence="9">
    <location>
        <begin position="1"/>
        <end position="23"/>
    </location>
</feature>
<protein>
    <recommendedName>
        <fullName evidence="15">Subtilisin-like protease SBT1.5</fullName>
    </recommendedName>
</protein>
<dbReference type="Pfam" id="PF17766">
    <property type="entry name" value="fn3_6"/>
    <property type="match status" value="1"/>
</dbReference>
<proteinExistence type="inferred from homology"/>
<name>A0A6V7PGD2_ANACO</name>
<dbReference type="Gene3D" id="2.60.40.2310">
    <property type="match status" value="1"/>
</dbReference>
<evidence type="ECO:0008006" key="15">
    <source>
        <dbReference type="Google" id="ProtNLM"/>
    </source>
</evidence>
<dbReference type="Pfam" id="PF02225">
    <property type="entry name" value="PA"/>
    <property type="match status" value="1"/>
</dbReference>
<evidence type="ECO:0000256" key="2">
    <source>
        <dbReference type="ARBA" id="ARBA00022670"/>
    </source>
</evidence>
<evidence type="ECO:0000256" key="7">
    <source>
        <dbReference type="PROSITE-ProRule" id="PRU01240"/>
    </source>
</evidence>
<dbReference type="InterPro" id="IPR000209">
    <property type="entry name" value="Peptidase_S8/S53_dom"/>
</dbReference>
<feature type="domain" description="PA" evidence="11">
    <location>
        <begin position="392"/>
        <end position="463"/>
    </location>
</feature>
<evidence type="ECO:0000259" key="10">
    <source>
        <dbReference type="Pfam" id="PF00082"/>
    </source>
</evidence>
<evidence type="ECO:0000256" key="5">
    <source>
        <dbReference type="ARBA" id="ARBA00022825"/>
    </source>
</evidence>
<evidence type="ECO:0000256" key="1">
    <source>
        <dbReference type="ARBA" id="ARBA00011073"/>
    </source>
</evidence>
<evidence type="ECO:0000256" key="8">
    <source>
        <dbReference type="SAM" id="MobiDB-lite"/>
    </source>
</evidence>
<comment type="caution">
    <text evidence="7">Lacks conserved residue(s) required for the propagation of feature annotation.</text>
</comment>
<dbReference type="InterPro" id="IPR003137">
    <property type="entry name" value="PA_domain"/>
</dbReference>
<comment type="similarity">
    <text evidence="1 7">Belongs to the peptidase S8 family.</text>
</comment>
<dbReference type="CDD" id="cd02120">
    <property type="entry name" value="PA_subtilisin_like"/>
    <property type="match status" value="1"/>
</dbReference>
<keyword evidence="4" id="KW-0378">Hydrolase</keyword>
<organism evidence="14">
    <name type="scientific">Ananas comosus var. bracteatus</name>
    <name type="common">red pineapple</name>
    <dbReference type="NCBI Taxonomy" id="296719"/>
    <lineage>
        <taxon>Eukaryota</taxon>
        <taxon>Viridiplantae</taxon>
        <taxon>Streptophyta</taxon>
        <taxon>Embryophyta</taxon>
        <taxon>Tracheophyta</taxon>
        <taxon>Spermatophyta</taxon>
        <taxon>Magnoliopsida</taxon>
        <taxon>Liliopsida</taxon>
        <taxon>Poales</taxon>
        <taxon>Bromeliaceae</taxon>
        <taxon>Bromelioideae</taxon>
        <taxon>Ananas</taxon>
    </lineage>
</organism>
<evidence type="ECO:0000256" key="4">
    <source>
        <dbReference type="ARBA" id="ARBA00022801"/>
    </source>
</evidence>
<feature type="chain" id="PRO_5027633454" description="Subtilisin-like protease SBT1.5" evidence="9">
    <location>
        <begin position="24"/>
        <end position="777"/>
    </location>
</feature>
<keyword evidence="2" id="KW-0645">Protease</keyword>
<feature type="domain" description="Inhibitor I9" evidence="12">
    <location>
        <begin position="28"/>
        <end position="114"/>
    </location>
</feature>
<dbReference type="Pfam" id="PF05922">
    <property type="entry name" value="Inhibitor_I9"/>
    <property type="match status" value="1"/>
</dbReference>
<evidence type="ECO:0000259" key="13">
    <source>
        <dbReference type="Pfam" id="PF17766"/>
    </source>
</evidence>
<dbReference type="SUPFAM" id="SSF52025">
    <property type="entry name" value="PA domain"/>
    <property type="match status" value="1"/>
</dbReference>
<dbReference type="PRINTS" id="PR00723">
    <property type="entry name" value="SUBTILISIN"/>
</dbReference>
<dbReference type="Gene3D" id="3.40.50.200">
    <property type="entry name" value="Peptidase S8/S53 domain"/>
    <property type="match status" value="1"/>
</dbReference>